<dbReference type="Proteomes" id="UP000799777">
    <property type="component" value="Unassembled WGS sequence"/>
</dbReference>
<reference evidence="1" key="1">
    <citation type="journal article" date="2020" name="Stud. Mycol.">
        <title>101 Dothideomycetes genomes: a test case for predicting lifestyles and emergence of pathogens.</title>
        <authorList>
            <person name="Haridas S."/>
            <person name="Albert R."/>
            <person name="Binder M."/>
            <person name="Bloem J."/>
            <person name="Labutti K."/>
            <person name="Salamov A."/>
            <person name="Andreopoulos B."/>
            <person name="Baker S."/>
            <person name="Barry K."/>
            <person name="Bills G."/>
            <person name="Bluhm B."/>
            <person name="Cannon C."/>
            <person name="Castanera R."/>
            <person name="Culley D."/>
            <person name="Daum C."/>
            <person name="Ezra D."/>
            <person name="Gonzalez J."/>
            <person name="Henrissat B."/>
            <person name="Kuo A."/>
            <person name="Liang C."/>
            <person name="Lipzen A."/>
            <person name="Lutzoni F."/>
            <person name="Magnuson J."/>
            <person name="Mondo S."/>
            <person name="Nolan M."/>
            <person name="Ohm R."/>
            <person name="Pangilinan J."/>
            <person name="Park H.-J."/>
            <person name="Ramirez L."/>
            <person name="Alfaro M."/>
            <person name="Sun H."/>
            <person name="Tritt A."/>
            <person name="Yoshinaga Y."/>
            <person name="Zwiers L.-H."/>
            <person name="Turgeon B."/>
            <person name="Goodwin S."/>
            <person name="Spatafora J."/>
            <person name="Crous P."/>
            <person name="Grigoriev I."/>
        </authorList>
    </citation>
    <scope>NUCLEOTIDE SEQUENCE</scope>
    <source>
        <strain evidence="1">CBS 110217</strain>
    </source>
</reference>
<accession>A0A9P4HMF5</accession>
<dbReference type="PANTHER" id="PTHR33112:SF16">
    <property type="entry name" value="HETEROKARYON INCOMPATIBILITY DOMAIN-CONTAINING PROTEIN"/>
    <property type="match status" value="1"/>
</dbReference>
<dbReference type="EMBL" id="ML978155">
    <property type="protein sequence ID" value="KAF2036234.1"/>
    <property type="molecule type" value="Genomic_DNA"/>
</dbReference>
<dbReference type="AlphaFoldDB" id="A0A9P4HMF5"/>
<name>A0A9P4HMF5_9PLEO</name>
<dbReference type="PANTHER" id="PTHR33112">
    <property type="entry name" value="DOMAIN PROTEIN, PUTATIVE-RELATED"/>
    <property type="match status" value="1"/>
</dbReference>
<organism evidence="1 2">
    <name type="scientific">Setomelanomma holmii</name>
    <dbReference type="NCBI Taxonomy" id="210430"/>
    <lineage>
        <taxon>Eukaryota</taxon>
        <taxon>Fungi</taxon>
        <taxon>Dikarya</taxon>
        <taxon>Ascomycota</taxon>
        <taxon>Pezizomycotina</taxon>
        <taxon>Dothideomycetes</taxon>
        <taxon>Pleosporomycetidae</taxon>
        <taxon>Pleosporales</taxon>
        <taxon>Pleosporineae</taxon>
        <taxon>Phaeosphaeriaceae</taxon>
        <taxon>Setomelanomma</taxon>
    </lineage>
</organism>
<sequence length="314" mass="35662">MSTNEKYPLGLPHAPNVVVDNHRLLHCIINGVIDVKQEDPNIDVYTGWYRMVQDFTRRKMTYDADRLPAIAGLARKFATAVDDRYHAGLWRKDLLIGLLWHPVTRTTGKKNSNSRAPSWSWASVDCSISYSSIISAGYDSRHIPMSPLLRVIDVADLPTCASYPFGTTSKASLQLFGALIPTYKNENEHADSEFSFSEQSINHTEDFGGWYTDDSDLHPSADTPWYCLPVCVQHDPYDRGIRSDPEPFRRSWKRSLETGVDEYSRDNRVFALILQAVKGKQDTFSRVGSCTIHPDKSVEISRKCFRERQGLTII</sequence>
<comment type="caution">
    <text evidence="1">The sequence shown here is derived from an EMBL/GenBank/DDBJ whole genome shotgun (WGS) entry which is preliminary data.</text>
</comment>
<protein>
    <submittedName>
        <fullName evidence="1">Uncharacterized protein</fullName>
    </submittedName>
</protein>
<evidence type="ECO:0000313" key="2">
    <source>
        <dbReference type="Proteomes" id="UP000799777"/>
    </source>
</evidence>
<dbReference type="OrthoDB" id="3758096at2759"/>
<evidence type="ECO:0000313" key="1">
    <source>
        <dbReference type="EMBL" id="KAF2036234.1"/>
    </source>
</evidence>
<gene>
    <name evidence="1" type="ORF">EK21DRAFT_106338</name>
</gene>
<proteinExistence type="predicted"/>
<keyword evidence="2" id="KW-1185">Reference proteome</keyword>